<accession>A0AAV3NRI6</accession>
<dbReference type="PRINTS" id="PR01438">
    <property type="entry name" value="UNVRSLSTRESS"/>
</dbReference>
<dbReference type="AlphaFoldDB" id="A0AAV3NRI6"/>
<gene>
    <name evidence="2" type="ORF">LIER_02616</name>
</gene>
<dbReference type="InterPro" id="IPR006016">
    <property type="entry name" value="UspA"/>
</dbReference>
<sequence length="212" mass="24078">METTKIELMNNNTDYHQEKEQQEQSLIPDQQMIEHHDDDEEKIKKKSIFVAVDESDDSFYVLRWVLENLIKHLSSSSSVDETEIIIHDHLTLFHVIPRPPQYVFPGAPVVMPAVSINTNVQKEQAAELLTRAMHICKEEKVEAEIVVREGDPKETICQATEDLNVDLLVVGSRGRGKIKRALLGSVSDYCAHHAKCPVVIVKPPKEPKESHN</sequence>
<dbReference type="EMBL" id="BAABME010000288">
    <property type="protein sequence ID" value="GAA0141482.1"/>
    <property type="molecule type" value="Genomic_DNA"/>
</dbReference>
<evidence type="ECO:0000313" key="3">
    <source>
        <dbReference type="Proteomes" id="UP001454036"/>
    </source>
</evidence>
<comment type="caution">
    <text evidence="2">The sequence shown here is derived from an EMBL/GenBank/DDBJ whole genome shotgun (WGS) entry which is preliminary data.</text>
</comment>
<feature type="domain" description="UspA" evidence="1">
    <location>
        <begin position="46"/>
        <end position="202"/>
    </location>
</feature>
<dbReference type="Proteomes" id="UP001454036">
    <property type="component" value="Unassembled WGS sequence"/>
</dbReference>
<reference evidence="2 3" key="1">
    <citation type="submission" date="2024-01" db="EMBL/GenBank/DDBJ databases">
        <title>The complete chloroplast genome sequence of Lithospermum erythrorhizon: insights into the phylogenetic relationship among Boraginaceae species and the maternal lineages of purple gromwells.</title>
        <authorList>
            <person name="Okada T."/>
            <person name="Watanabe K."/>
        </authorList>
    </citation>
    <scope>NUCLEOTIDE SEQUENCE [LARGE SCALE GENOMIC DNA]</scope>
</reference>
<organism evidence="2 3">
    <name type="scientific">Lithospermum erythrorhizon</name>
    <name type="common">Purple gromwell</name>
    <name type="synonym">Lithospermum officinale var. erythrorhizon</name>
    <dbReference type="NCBI Taxonomy" id="34254"/>
    <lineage>
        <taxon>Eukaryota</taxon>
        <taxon>Viridiplantae</taxon>
        <taxon>Streptophyta</taxon>
        <taxon>Embryophyta</taxon>
        <taxon>Tracheophyta</taxon>
        <taxon>Spermatophyta</taxon>
        <taxon>Magnoliopsida</taxon>
        <taxon>eudicotyledons</taxon>
        <taxon>Gunneridae</taxon>
        <taxon>Pentapetalae</taxon>
        <taxon>asterids</taxon>
        <taxon>lamiids</taxon>
        <taxon>Boraginales</taxon>
        <taxon>Boraginaceae</taxon>
        <taxon>Boraginoideae</taxon>
        <taxon>Lithospermeae</taxon>
        <taxon>Lithospermum</taxon>
    </lineage>
</organism>
<dbReference type="Gene3D" id="3.40.50.620">
    <property type="entry name" value="HUPs"/>
    <property type="match status" value="1"/>
</dbReference>
<dbReference type="Pfam" id="PF00582">
    <property type="entry name" value="Usp"/>
    <property type="match status" value="1"/>
</dbReference>
<evidence type="ECO:0000259" key="1">
    <source>
        <dbReference type="Pfam" id="PF00582"/>
    </source>
</evidence>
<name>A0AAV3NRI6_LITER</name>
<dbReference type="PANTHER" id="PTHR31964:SF124">
    <property type="entry name" value="ADENINE NUCLEOTIDE ALPHA HYDROLASES-LIKE SUPERFAMILY PROTEIN"/>
    <property type="match status" value="1"/>
</dbReference>
<dbReference type="PANTHER" id="PTHR31964">
    <property type="entry name" value="ADENINE NUCLEOTIDE ALPHA HYDROLASES-LIKE SUPERFAMILY PROTEIN"/>
    <property type="match status" value="1"/>
</dbReference>
<keyword evidence="3" id="KW-1185">Reference proteome</keyword>
<dbReference type="InterPro" id="IPR006015">
    <property type="entry name" value="Universal_stress_UspA"/>
</dbReference>
<dbReference type="InterPro" id="IPR014729">
    <property type="entry name" value="Rossmann-like_a/b/a_fold"/>
</dbReference>
<proteinExistence type="predicted"/>
<protein>
    <recommendedName>
        <fullName evidence="1">UspA domain-containing protein</fullName>
    </recommendedName>
</protein>
<dbReference type="SUPFAM" id="SSF52402">
    <property type="entry name" value="Adenine nucleotide alpha hydrolases-like"/>
    <property type="match status" value="1"/>
</dbReference>
<dbReference type="CDD" id="cd23659">
    <property type="entry name" value="USP_At3g01520-like"/>
    <property type="match status" value="1"/>
</dbReference>
<evidence type="ECO:0000313" key="2">
    <source>
        <dbReference type="EMBL" id="GAA0141482.1"/>
    </source>
</evidence>